<evidence type="ECO:0000313" key="1">
    <source>
        <dbReference type="EMBL" id="CAD6193034.1"/>
    </source>
</evidence>
<protein>
    <submittedName>
        <fullName evidence="1">Uncharacterized protein</fullName>
    </submittedName>
</protein>
<reference evidence="1" key="1">
    <citation type="submission" date="2020-10" db="EMBL/GenBank/DDBJ databases">
        <authorList>
            <person name="Kikuchi T."/>
        </authorList>
    </citation>
    <scope>NUCLEOTIDE SEQUENCE</scope>
    <source>
        <strain evidence="1">NKZ352</strain>
    </source>
</reference>
<evidence type="ECO:0000313" key="2">
    <source>
        <dbReference type="Proteomes" id="UP000835052"/>
    </source>
</evidence>
<keyword evidence="2" id="KW-1185">Reference proteome</keyword>
<accession>A0A8S1HBX4</accession>
<sequence length="86" mass="9814">MKDGEEVTPDFFLVRKHRDMVTEDEERRIGMLAFLLSFDQTTARPSSGLNVARAARKLSRISGETLFSVERREQCQIMPAECPTLP</sequence>
<dbReference type="EMBL" id="CAJGYM010000032">
    <property type="protein sequence ID" value="CAD6193034.1"/>
    <property type="molecule type" value="Genomic_DNA"/>
</dbReference>
<gene>
    <name evidence="1" type="ORF">CAUJ_LOCUS8953</name>
</gene>
<organism evidence="1 2">
    <name type="scientific">Caenorhabditis auriculariae</name>
    <dbReference type="NCBI Taxonomy" id="2777116"/>
    <lineage>
        <taxon>Eukaryota</taxon>
        <taxon>Metazoa</taxon>
        <taxon>Ecdysozoa</taxon>
        <taxon>Nematoda</taxon>
        <taxon>Chromadorea</taxon>
        <taxon>Rhabditida</taxon>
        <taxon>Rhabditina</taxon>
        <taxon>Rhabditomorpha</taxon>
        <taxon>Rhabditoidea</taxon>
        <taxon>Rhabditidae</taxon>
        <taxon>Peloderinae</taxon>
        <taxon>Caenorhabditis</taxon>
    </lineage>
</organism>
<dbReference type="AlphaFoldDB" id="A0A8S1HBX4"/>
<comment type="caution">
    <text evidence="1">The sequence shown here is derived from an EMBL/GenBank/DDBJ whole genome shotgun (WGS) entry which is preliminary data.</text>
</comment>
<name>A0A8S1HBX4_9PELO</name>
<dbReference type="Proteomes" id="UP000835052">
    <property type="component" value="Unassembled WGS sequence"/>
</dbReference>
<proteinExistence type="predicted"/>